<feature type="binding site" description="in other chain" evidence="8">
    <location>
        <begin position="133"/>
        <end position="135"/>
    </location>
    <ligand>
        <name>FMN</name>
        <dbReference type="ChEBI" id="CHEBI:58210"/>
        <note>ligand shared between dimeric partners</note>
    </ligand>
</feature>
<evidence type="ECO:0000256" key="3">
    <source>
        <dbReference type="ARBA" id="ARBA00022643"/>
    </source>
</evidence>
<evidence type="ECO:0000256" key="6">
    <source>
        <dbReference type="ARBA" id="ARBA00023027"/>
    </source>
</evidence>
<dbReference type="Pfam" id="PF00881">
    <property type="entry name" value="Nitroreductase"/>
    <property type="match status" value="1"/>
</dbReference>
<feature type="binding site" evidence="8">
    <location>
        <position position="39"/>
    </location>
    <ligand>
        <name>FMN</name>
        <dbReference type="ChEBI" id="CHEBI:58210"/>
        <note>ligand shared between dimeric partners</note>
    </ligand>
</feature>
<keyword evidence="5 7" id="KW-0560">Oxidoreductase</keyword>
<evidence type="ECO:0000256" key="1">
    <source>
        <dbReference type="ARBA" id="ARBA00007118"/>
    </source>
</evidence>
<keyword evidence="6 7" id="KW-0520">NAD</keyword>
<dbReference type="RefSeq" id="WP_151054193.1">
    <property type="nucleotide sequence ID" value="NZ_CP044222.1"/>
</dbReference>
<keyword evidence="4 7" id="KW-0521">NADP</keyword>
<name>A0A5J6LBT4_9GAMM</name>
<reference evidence="10 11" key="1">
    <citation type="submission" date="2019-09" db="EMBL/GenBank/DDBJ databases">
        <title>Nitrincola iocasae sp. nov., a bacterium isolated from the sediment collected at a cold seep field in South China Sea.</title>
        <authorList>
            <person name="Zhang H."/>
            <person name="Wang H."/>
            <person name="Li C."/>
        </authorList>
    </citation>
    <scope>NUCLEOTIDE SEQUENCE [LARGE SCALE GENOMIC DNA]</scope>
    <source>
        <strain evidence="10 11">KXZD1103</strain>
    </source>
</reference>
<evidence type="ECO:0000256" key="2">
    <source>
        <dbReference type="ARBA" id="ARBA00022630"/>
    </source>
</evidence>
<dbReference type="Proteomes" id="UP000325606">
    <property type="component" value="Chromosome"/>
</dbReference>
<evidence type="ECO:0000259" key="9">
    <source>
        <dbReference type="Pfam" id="PF00881"/>
    </source>
</evidence>
<dbReference type="PANTHER" id="PTHR43821">
    <property type="entry name" value="NAD(P)H NITROREDUCTASE YDJA-RELATED"/>
    <property type="match status" value="1"/>
</dbReference>
<dbReference type="Gene3D" id="3.40.109.10">
    <property type="entry name" value="NADH Oxidase"/>
    <property type="match status" value="1"/>
</dbReference>
<comment type="similarity">
    <text evidence="1 7">Belongs to the nitroreductase family.</text>
</comment>
<dbReference type="CDD" id="cd02135">
    <property type="entry name" value="YdjA-like"/>
    <property type="match status" value="1"/>
</dbReference>
<dbReference type="SUPFAM" id="SSF55469">
    <property type="entry name" value="FMN-dependent nitroreductase-like"/>
    <property type="match status" value="1"/>
</dbReference>
<gene>
    <name evidence="10" type="ORF">F5I99_06335</name>
</gene>
<dbReference type="InterPro" id="IPR026021">
    <property type="entry name" value="YdjA-like"/>
</dbReference>
<dbReference type="KEGG" id="nik:F5I99_06335"/>
<dbReference type="InterPro" id="IPR029479">
    <property type="entry name" value="Nitroreductase"/>
</dbReference>
<keyword evidence="11" id="KW-1185">Reference proteome</keyword>
<evidence type="ECO:0000313" key="10">
    <source>
        <dbReference type="EMBL" id="QEW06144.1"/>
    </source>
</evidence>
<feature type="binding site" description="in other chain" evidence="8">
    <location>
        <begin position="10"/>
        <end position="12"/>
    </location>
    <ligand>
        <name>FMN</name>
        <dbReference type="ChEBI" id="CHEBI:58210"/>
        <note>ligand shared between dimeric partners</note>
    </ligand>
</feature>
<dbReference type="InterPro" id="IPR000415">
    <property type="entry name" value="Nitroreductase-like"/>
</dbReference>
<organism evidence="10 11">
    <name type="scientific">Nitrincola iocasae</name>
    <dbReference type="NCBI Taxonomy" id="2614693"/>
    <lineage>
        <taxon>Bacteria</taxon>
        <taxon>Pseudomonadati</taxon>
        <taxon>Pseudomonadota</taxon>
        <taxon>Gammaproteobacteria</taxon>
        <taxon>Oceanospirillales</taxon>
        <taxon>Oceanospirillaceae</taxon>
        <taxon>Nitrincola</taxon>
    </lineage>
</organism>
<dbReference type="GO" id="GO:0016491">
    <property type="term" value="F:oxidoreductase activity"/>
    <property type="evidence" value="ECO:0007669"/>
    <property type="project" value="UniProtKB-UniRule"/>
</dbReference>
<dbReference type="PIRSF" id="PIRSF000232">
    <property type="entry name" value="YdjA"/>
    <property type="match status" value="1"/>
</dbReference>
<evidence type="ECO:0000313" key="11">
    <source>
        <dbReference type="Proteomes" id="UP000325606"/>
    </source>
</evidence>
<evidence type="ECO:0000256" key="7">
    <source>
        <dbReference type="PIRNR" id="PIRNR000232"/>
    </source>
</evidence>
<comment type="cofactor">
    <cofactor evidence="8">
        <name>FMN</name>
        <dbReference type="ChEBI" id="CHEBI:58210"/>
    </cofactor>
    <text evidence="8">Binds 1 FMN per subunit.</text>
</comment>
<feature type="binding site" evidence="8">
    <location>
        <position position="35"/>
    </location>
    <ligand>
        <name>FMN</name>
        <dbReference type="ChEBI" id="CHEBI:58210"/>
        <note>ligand shared between dimeric partners</note>
    </ligand>
</feature>
<evidence type="ECO:0000256" key="8">
    <source>
        <dbReference type="PIRSR" id="PIRSR000232-1"/>
    </source>
</evidence>
<dbReference type="PANTHER" id="PTHR43821:SF1">
    <property type="entry name" value="NAD(P)H NITROREDUCTASE YDJA-RELATED"/>
    <property type="match status" value="1"/>
</dbReference>
<keyword evidence="3 7" id="KW-0288">FMN</keyword>
<evidence type="ECO:0000256" key="5">
    <source>
        <dbReference type="ARBA" id="ARBA00023002"/>
    </source>
</evidence>
<feature type="domain" description="Nitroreductase" evidence="9">
    <location>
        <begin position="17"/>
        <end position="164"/>
    </location>
</feature>
<dbReference type="EC" id="1.-.-.-" evidence="7"/>
<dbReference type="InterPro" id="IPR052530">
    <property type="entry name" value="NAD(P)H_nitroreductase"/>
</dbReference>
<evidence type="ECO:0000256" key="4">
    <source>
        <dbReference type="ARBA" id="ARBA00022857"/>
    </source>
</evidence>
<sequence length="186" mass="20315">MNALDLLLKRVSSPVLDEPAPTAEQLDLIYRAALRAPDHGGLRPYRFLQIEGDGREKLGQVFVDAARAEQADISEQEVQKLLNAPLRAPLIIVAIASLQPHPKVPAVEQQLAAGCAAHGILLAAFAQGVDAIWRSGAMAFNSQVMTRLGLEANEQIIGFIYLGKARKHRVVPCPQPGEFVQKWGRR</sequence>
<proteinExistence type="inferred from homology"/>
<dbReference type="AlphaFoldDB" id="A0A5J6LBT4"/>
<protein>
    <recommendedName>
        <fullName evidence="7">Putative NAD(P)H nitroreductase</fullName>
        <ecNumber evidence="7">1.-.-.-</ecNumber>
    </recommendedName>
</protein>
<accession>A0A5J6LBT4</accession>
<keyword evidence="2 7" id="KW-0285">Flavoprotein</keyword>
<dbReference type="EMBL" id="CP044222">
    <property type="protein sequence ID" value="QEW06144.1"/>
    <property type="molecule type" value="Genomic_DNA"/>
</dbReference>